<gene>
    <name evidence="2" type="ORF">A2855_02650</name>
</gene>
<keyword evidence="1" id="KW-1133">Transmembrane helix</keyword>
<organism evidence="2 3">
    <name type="scientific">Candidatus Liptonbacteria bacterium RIFCSPHIGHO2_01_FULL_57_28</name>
    <dbReference type="NCBI Taxonomy" id="1798647"/>
    <lineage>
        <taxon>Bacteria</taxon>
        <taxon>Candidatus Liptoniibacteriota</taxon>
    </lineage>
</organism>
<sequence length="107" mass="11617">MNRPPALIALLQVIGVVAYVLLFVAGLNYLNAPDGPIFENNPAASMTFMLLAFVTSALVCGSLVLGYPLHLYLSGEKRRAVTVVAWSALWFVIILALFAGWSLMAYQ</sequence>
<keyword evidence="1" id="KW-0812">Transmembrane</keyword>
<name>A0A1G2CAI2_9BACT</name>
<keyword evidence="1" id="KW-0472">Membrane</keyword>
<evidence type="ECO:0000313" key="3">
    <source>
        <dbReference type="Proteomes" id="UP000179059"/>
    </source>
</evidence>
<proteinExistence type="predicted"/>
<evidence type="ECO:0000313" key="2">
    <source>
        <dbReference type="EMBL" id="OGY98404.1"/>
    </source>
</evidence>
<feature type="transmembrane region" description="Helical" evidence="1">
    <location>
        <begin position="7"/>
        <end position="27"/>
    </location>
</feature>
<comment type="caution">
    <text evidence="2">The sequence shown here is derived from an EMBL/GenBank/DDBJ whole genome shotgun (WGS) entry which is preliminary data.</text>
</comment>
<accession>A0A1G2CAI2</accession>
<dbReference type="EMBL" id="MHKX01000009">
    <property type="protein sequence ID" value="OGY98404.1"/>
    <property type="molecule type" value="Genomic_DNA"/>
</dbReference>
<feature type="transmembrane region" description="Helical" evidence="1">
    <location>
        <begin position="81"/>
        <end position="104"/>
    </location>
</feature>
<feature type="transmembrane region" description="Helical" evidence="1">
    <location>
        <begin position="47"/>
        <end position="69"/>
    </location>
</feature>
<dbReference type="AlphaFoldDB" id="A0A1G2CAI2"/>
<reference evidence="2 3" key="1">
    <citation type="journal article" date="2016" name="Nat. Commun.">
        <title>Thousands of microbial genomes shed light on interconnected biogeochemical processes in an aquifer system.</title>
        <authorList>
            <person name="Anantharaman K."/>
            <person name="Brown C.T."/>
            <person name="Hug L.A."/>
            <person name="Sharon I."/>
            <person name="Castelle C.J."/>
            <person name="Probst A.J."/>
            <person name="Thomas B.C."/>
            <person name="Singh A."/>
            <person name="Wilkins M.J."/>
            <person name="Karaoz U."/>
            <person name="Brodie E.L."/>
            <person name="Williams K.H."/>
            <person name="Hubbard S.S."/>
            <person name="Banfield J.F."/>
        </authorList>
    </citation>
    <scope>NUCLEOTIDE SEQUENCE [LARGE SCALE GENOMIC DNA]</scope>
</reference>
<protein>
    <submittedName>
        <fullName evidence="2">Uncharacterized protein</fullName>
    </submittedName>
</protein>
<dbReference type="Proteomes" id="UP000179059">
    <property type="component" value="Unassembled WGS sequence"/>
</dbReference>
<evidence type="ECO:0000256" key="1">
    <source>
        <dbReference type="SAM" id="Phobius"/>
    </source>
</evidence>